<dbReference type="Proteomes" id="UP000821866">
    <property type="component" value="Chromosome 8"/>
</dbReference>
<dbReference type="EMBL" id="JABSTU010000010">
    <property type="protein sequence ID" value="KAH8020038.1"/>
    <property type="molecule type" value="Genomic_DNA"/>
</dbReference>
<organism evidence="1 2">
    <name type="scientific">Rhipicephalus microplus</name>
    <name type="common">Cattle tick</name>
    <name type="synonym">Boophilus microplus</name>
    <dbReference type="NCBI Taxonomy" id="6941"/>
    <lineage>
        <taxon>Eukaryota</taxon>
        <taxon>Metazoa</taxon>
        <taxon>Ecdysozoa</taxon>
        <taxon>Arthropoda</taxon>
        <taxon>Chelicerata</taxon>
        <taxon>Arachnida</taxon>
        <taxon>Acari</taxon>
        <taxon>Parasitiformes</taxon>
        <taxon>Ixodida</taxon>
        <taxon>Ixodoidea</taxon>
        <taxon>Ixodidae</taxon>
        <taxon>Rhipicephalinae</taxon>
        <taxon>Rhipicephalus</taxon>
        <taxon>Boophilus</taxon>
    </lineage>
</organism>
<accession>A0A9J6DDU9</accession>
<keyword evidence="2" id="KW-1185">Reference proteome</keyword>
<reference evidence="1" key="2">
    <citation type="submission" date="2021-09" db="EMBL/GenBank/DDBJ databases">
        <authorList>
            <person name="Jia N."/>
            <person name="Wang J."/>
            <person name="Shi W."/>
            <person name="Du L."/>
            <person name="Sun Y."/>
            <person name="Zhan W."/>
            <person name="Jiang J."/>
            <person name="Wang Q."/>
            <person name="Zhang B."/>
            <person name="Ji P."/>
            <person name="Sakyi L.B."/>
            <person name="Cui X."/>
            <person name="Yuan T."/>
            <person name="Jiang B."/>
            <person name="Yang W."/>
            <person name="Lam T.T.-Y."/>
            <person name="Chang Q."/>
            <person name="Ding S."/>
            <person name="Wang X."/>
            <person name="Zhu J."/>
            <person name="Ruan X."/>
            <person name="Zhao L."/>
            <person name="Wei J."/>
            <person name="Que T."/>
            <person name="Du C."/>
            <person name="Cheng J."/>
            <person name="Dai P."/>
            <person name="Han X."/>
            <person name="Huang E."/>
            <person name="Gao Y."/>
            <person name="Liu J."/>
            <person name="Shao H."/>
            <person name="Ye R."/>
            <person name="Li L."/>
            <person name="Wei W."/>
            <person name="Wang X."/>
            <person name="Wang C."/>
            <person name="Huo Q."/>
            <person name="Li W."/>
            <person name="Guo W."/>
            <person name="Chen H."/>
            <person name="Chen S."/>
            <person name="Zhou L."/>
            <person name="Zhou L."/>
            <person name="Ni X."/>
            <person name="Tian J."/>
            <person name="Zhou Y."/>
            <person name="Sheng Y."/>
            <person name="Liu T."/>
            <person name="Pan Y."/>
            <person name="Xia L."/>
            <person name="Li J."/>
            <person name="Zhao F."/>
            <person name="Cao W."/>
        </authorList>
    </citation>
    <scope>NUCLEOTIDE SEQUENCE</scope>
    <source>
        <strain evidence="1">Rmic-2018</strain>
        <tissue evidence="1">Larvae</tissue>
    </source>
</reference>
<evidence type="ECO:0000313" key="1">
    <source>
        <dbReference type="EMBL" id="KAH8020038.1"/>
    </source>
</evidence>
<protein>
    <submittedName>
        <fullName evidence="1">Uncharacterized protein</fullName>
    </submittedName>
</protein>
<reference evidence="1" key="1">
    <citation type="journal article" date="2020" name="Cell">
        <title>Large-Scale Comparative Analyses of Tick Genomes Elucidate Their Genetic Diversity and Vector Capacities.</title>
        <authorList>
            <consortium name="Tick Genome and Microbiome Consortium (TIGMIC)"/>
            <person name="Jia N."/>
            <person name="Wang J."/>
            <person name="Shi W."/>
            <person name="Du L."/>
            <person name="Sun Y."/>
            <person name="Zhan W."/>
            <person name="Jiang J.F."/>
            <person name="Wang Q."/>
            <person name="Zhang B."/>
            <person name="Ji P."/>
            <person name="Bell-Sakyi L."/>
            <person name="Cui X.M."/>
            <person name="Yuan T.T."/>
            <person name="Jiang B.G."/>
            <person name="Yang W.F."/>
            <person name="Lam T.T."/>
            <person name="Chang Q.C."/>
            <person name="Ding S.J."/>
            <person name="Wang X.J."/>
            <person name="Zhu J.G."/>
            <person name="Ruan X.D."/>
            <person name="Zhao L."/>
            <person name="Wei J.T."/>
            <person name="Ye R.Z."/>
            <person name="Que T.C."/>
            <person name="Du C.H."/>
            <person name="Zhou Y.H."/>
            <person name="Cheng J.X."/>
            <person name="Dai P.F."/>
            <person name="Guo W.B."/>
            <person name="Han X.H."/>
            <person name="Huang E.J."/>
            <person name="Li L.F."/>
            <person name="Wei W."/>
            <person name="Gao Y.C."/>
            <person name="Liu J.Z."/>
            <person name="Shao H.Z."/>
            <person name="Wang X."/>
            <person name="Wang C.C."/>
            <person name="Yang T.C."/>
            <person name="Huo Q.B."/>
            <person name="Li W."/>
            <person name="Chen H.Y."/>
            <person name="Chen S.E."/>
            <person name="Zhou L.G."/>
            <person name="Ni X.B."/>
            <person name="Tian J.H."/>
            <person name="Sheng Y."/>
            <person name="Liu T."/>
            <person name="Pan Y.S."/>
            <person name="Xia L.Y."/>
            <person name="Li J."/>
            <person name="Zhao F."/>
            <person name="Cao W.C."/>
        </authorList>
    </citation>
    <scope>NUCLEOTIDE SEQUENCE</scope>
    <source>
        <strain evidence="1">Rmic-2018</strain>
    </source>
</reference>
<dbReference type="InterPro" id="IPR016024">
    <property type="entry name" value="ARM-type_fold"/>
</dbReference>
<sequence length="262" mass="29801">MKLLVSLARRGLLTPSSKKVEGFLRTLAVTLDTEDVRAFEALHRKMPLMGSVQGFLVDVVPLVSRCLHSRNRNLVMGALNAIDEIVSMHGRRLSTFSLTRMLNDLLLFDKADGLTYVRAKGLFFKMIEVNHNYTLYPLERLMAVCGEGLQLEIVFLLLEHVMSTKRVSRVIVTDGCRIALEGLFSGSPRIRFACLDLVYALFYRGTPREALVRFFIKRRVPEPLLGAVRARLRRRYKPPLLPSLCVHDEDIVWAQSLQAQAY</sequence>
<name>A0A9J6DDU9_RHIMP</name>
<evidence type="ECO:0000313" key="2">
    <source>
        <dbReference type="Proteomes" id="UP000821866"/>
    </source>
</evidence>
<gene>
    <name evidence="1" type="ORF">HPB51_023921</name>
</gene>
<dbReference type="SUPFAM" id="SSF48371">
    <property type="entry name" value="ARM repeat"/>
    <property type="match status" value="1"/>
</dbReference>
<proteinExistence type="predicted"/>
<comment type="caution">
    <text evidence="1">The sequence shown here is derived from an EMBL/GenBank/DDBJ whole genome shotgun (WGS) entry which is preliminary data.</text>
</comment>
<dbReference type="AlphaFoldDB" id="A0A9J6DDU9"/>